<dbReference type="SUPFAM" id="SSF160980">
    <property type="entry name" value="SSO1389-like"/>
    <property type="match status" value="1"/>
</dbReference>
<dbReference type="EMBL" id="LXHQ01000049">
    <property type="protein sequence ID" value="OAV22887.1"/>
    <property type="molecule type" value="Genomic_DNA"/>
</dbReference>
<evidence type="ECO:0000313" key="1">
    <source>
        <dbReference type="EMBL" id="OAV22887.1"/>
    </source>
</evidence>
<dbReference type="OrthoDB" id="5793884at2"/>
<name>A0A198WPZ0_MORCA</name>
<accession>A0A198WPZ0</accession>
<sequence length="389" mass="44876">MTTLISFLGKGQDGRGYRFANYHFDDNDSYEKQKYFGLTLAQKLKPSKIILLGTSGSMWDVFLEEGGEGLEEEWFELSESVKKQNVQPEQLIPFNDYLSKKLGADVQCILIPFAKTTKEQIDILSILAENLSDNDKVVLDVTHSFRHLPMLSLVASRFLKRTKNITVDQIYYGATDMTQNNQSPVLQLDGMLSMLDWVDALTTFDKDGDYGVFSELLINEGFDESHADSLKQASFYERTTNSSNAKQRLDTIFNNLENLHSPIFELFKPQLQKRLTWFKRSNRGLREQALAKQYLERKDYVRAVIFAMEGIISNKVYGDKQDENSYNDREQARETLRESEDFRFLSNLRNALVHGLGNQNKDVRHILDKESVAHQSLNQRFKNLFNGQN</sequence>
<dbReference type="InterPro" id="IPR013383">
    <property type="entry name" value="CRISPR-assoc_prot_DxTHG_CS"/>
</dbReference>
<dbReference type="NCBIfam" id="TIGR02221">
    <property type="entry name" value="cas_TM1812"/>
    <property type="match status" value="1"/>
</dbReference>
<protein>
    <submittedName>
        <fullName evidence="1">CRISPR-associated protein</fullName>
    </submittedName>
</protein>
<proteinExistence type="predicted"/>
<evidence type="ECO:0000313" key="2">
    <source>
        <dbReference type="Proteomes" id="UP000078295"/>
    </source>
</evidence>
<reference evidence="1 2" key="1">
    <citation type="journal article" date="2016" name="Genome Biol. Evol.">
        <title>Comparative Genomic Analyses of the Moraxella catarrhalis Serosensitive and Seroresistant Lineages Demonstrate Their Independent Evolution.</title>
        <authorList>
            <person name="Earl J.P."/>
            <person name="de Vries S.P."/>
            <person name="Ahmed A."/>
            <person name="Powell E."/>
            <person name="Schultz M.P."/>
            <person name="Hermans P.W."/>
            <person name="Hill D.J."/>
            <person name="Zhou Z."/>
            <person name="Constantinidou C.I."/>
            <person name="Hu F.Z."/>
            <person name="Bootsma H.J."/>
            <person name="Ehrlich G.D."/>
        </authorList>
    </citation>
    <scope>NUCLEOTIDE SEQUENCE [LARGE SCALE GENOMIC DNA]</scope>
    <source>
        <strain evidence="1 2">F23</strain>
    </source>
</reference>
<dbReference type="RefSeq" id="WP_064604983.1">
    <property type="nucleotide sequence ID" value="NZ_JAABLA010000008.1"/>
</dbReference>
<gene>
    <name evidence="1" type="ORF">AO370_1897</name>
</gene>
<dbReference type="NCBIfam" id="TIGR02549">
    <property type="entry name" value="CRISPR_DxTHG"/>
    <property type="match status" value="1"/>
</dbReference>
<dbReference type="CDD" id="cd09732">
    <property type="entry name" value="Csx1_III-U"/>
    <property type="match status" value="1"/>
</dbReference>
<organism evidence="1 2">
    <name type="scientific">Moraxella catarrhalis</name>
    <name type="common">Branhamella catarrhalis</name>
    <dbReference type="NCBI Taxonomy" id="480"/>
    <lineage>
        <taxon>Bacteria</taxon>
        <taxon>Pseudomonadati</taxon>
        <taxon>Pseudomonadota</taxon>
        <taxon>Gammaproteobacteria</taxon>
        <taxon>Moraxellales</taxon>
        <taxon>Moraxellaceae</taxon>
        <taxon>Moraxella</taxon>
    </lineage>
</organism>
<comment type="caution">
    <text evidence="1">The sequence shown here is derived from an EMBL/GenBank/DDBJ whole genome shotgun (WGS) entry which is preliminary data.</text>
</comment>
<dbReference type="Proteomes" id="UP000078295">
    <property type="component" value="Unassembled WGS sequence"/>
</dbReference>
<dbReference type="AlphaFoldDB" id="A0A198WPZ0"/>
<dbReference type="InterPro" id="IPR011742">
    <property type="entry name" value="CRISPR-assoc_prot_TM1812"/>
</dbReference>